<keyword evidence="9" id="KW-1185">Reference proteome</keyword>
<feature type="domain" description="Glucose-6-phosphate dehydrogenase NAD-binding" evidence="6">
    <location>
        <begin position="7"/>
        <end position="166"/>
    </location>
</feature>
<dbReference type="Pfam" id="PF02781">
    <property type="entry name" value="G6PD_C"/>
    <property type="match status" value="1"/>
</dbReference>
<dbReference type="GO" id="GO:0004345">
    <property type="term" value="F:glucose-6-phosphate dehydrogenase activity"/>
    <property type="evidence" value="ECO:0007669"/>
    <property type="project" value="UniProtKB-EC"/>
</dbReference>
<dbReference type="Proteomes" id="UP000254467">
    <property type="component" value="Unassembled WGS sequence"/>
</dbReference>
<evidence type="ECO:0000256" key="2">
    <source>
        <dbReference type="ARBA" id="ARBA00022526"/>
    </source>
</evidence>
<keyword evidence="4 8" id="KW-0560">Oxidoreductase</keyword>
<keyword evidence="2" id="KW-0313">Glucose metabolism</keyword>
<dbReference type="InterPro" id="IPR022675">
    <property type="entry name" value="G6P_DH_C"/>
</dbReference>
<organism evidence="8 9">
    <name type="scientific">Corynebacterium pilosum</name>
    <dbReference type="NCBI Taxonomy" id="35756"/>
    <lineage>
        <taxon>Bacteria</taxon>
        <taxon>Bacillati</taxon>
        <taxon>Actinomycetota</taxon>
        <taxon>Actinomycetes</taxon>
        <taxon>Mycobacteriales</taxon>
        <taxon>Corynebacteriaceae</taxon>
        <taxon>Corynebacterium</taxon>
    </lineage>
</organism>
<dbReference type="PRINTS" id="PR00079">
    <property type="entry name" value="G6PDHDRGNASE"/>
</dbReference>
<reference evidence="8 9" key="1">
    <citation type="submission" date="2018-06" db="EMBL/GenBank/DDBJ databases">
        <authorList>
            <consortium name="Pathogen Informatics"/>
            <person name="Doyle S."/>
        </authorList>
    </citation>
    <scope>NUCLEOTIDE SEQUENCE [LARGE SCALE GENOMIC DNA]</scope>
    <source>
        <strain evidence="8 9">NCTC11862</strain>
    </source>
</reference>
<dbReference type="EMBL" id="UFXQ01000001">
    <property type="protein sequence ID" value="STC68990.1"/>
    <property type="molecule type" value="Genomic_DNA"/>
</dbReference>
<dbReference type="Gene3D" id="3.40.50.720">
    <property type="entry name" value="NAD(P)-binding Rossmann-like Domain"/>
    <property type="match status" value="1"/>
</dbReference>
<dbReference type="EC" id="1.1.1.49" evidence="8"/>
<dbReference type="PANTHER" id="PTHR23429:SF0">
    <property type="entry name" value="GLUCOSE-6-PHOSPHATE 1-DEHYDROGENASE"/>
    <property type="match status" value="1"/>
</dbReference>
<dbReference type="SUPFAM" id="SSF55347">
    <property type="entry name" value="Glyceraldehyde-3-phosphate dehydrogenase-like, C-terminal domain"/>
    <property type="match status" value="1"/>
</dbReference>
<dbReference type="InterPro" id="IPR001282">
    <property type="entry name" value="G6P_DH"/>
</dbReference>
<keyword evidence="3" id="KW-0521">NADP</keyword>
<dbReference type="GO" id="GO:0006006">
    <property type="term" value="P:glucose metabolic process"/>
    <property type="evidence" value="ECO:0007669"/>
    <property type="project" value="UniProtKB-KW"/>
</dbReference>
<evidence type="ECO:0000259" key="6">
    <source>
        <dbReference type="Pfam" id="PF00479"/>
    </source>
</evidence>
<comment type="pathway">
    <text evidence="1">Carbohydrate degradation; pentose phosphate pathway; D-ribulose 5-phosphate from D-glucose 6-phosphate (oxidative stage): step 1/3.</text>
</comment>
<protein>
    <submittedName>
        <fullName evidence="8">Glucose-6-phosphate 1-dehydrogenase</fullName>
        <ecNumber evidence="8">1.1.1.49</ecNumber>
    </submittedName>
</protein>
<dbReference type="InterPro" id="IPR036291">
    <property type="entry name" value="NAD(P)-bd_dom_sf"/>
</dbReference>
<dbReference type="GO" id="GO:0050661">
    <property type="term" value="F:NADP binding"/>
    <property type="evidence" value="ECO:0007669"/>
    <property type="project" value="InterPro"/>
</dbReference>
<evidence type="ECO:0000313" key="9">
    <source>
        <dbReference type="Proteomes" id="UP000254467"/>
    </source>
</evidence>
<keyword evidence="5" id="KW-0119">Carbohydrate metabolism</keyword>
<dbReference type="RefSeq" id="WP_018582308.1">
    <property type="nucleotide sequence ID" value="NZ_LDYD01000003.1"/>
</dbReference>
<feature type="domain" description="Glucose-6-phosphate dehydrogenase C-terminal" evidence="7">
    <location>
        <begin position="180"/>
        <end position="428"/>
    </location>
</feature>
<dbReference type="STRING" id="35756.GCA_001044155_00629"/>
<dbReference type="SUPFAM" id="SSF51735">
    <property type="entry name" value="NAD(P)-binding Rossmann-fold domains"/>
    <property type="match status" value="1"/>
</dbReference>
<dbReference type="GO" id="GO:0005829">
    <property type="term" value="C:cytosol"/>
    <property type="evidence" value="ECO:0007669"/>
    <property type="project" value="TreeGrafter"/>
</dbReference>
<dbReference type="AlphaFoldDB" id="A0A376CKK4"/>
<dbReference type="Gene3D" id="3.30.360.10">
    <property type="entry name" value="Dihydrodipicolinate Reductase, domain 2"/>
    <property type="match status" value="1"/>
</dbReference>
<dbReference type="PANTHER" id="PTHR23429">
    <property type="entry name" value="GLUCOSE-6-PHOSPHATE 1-DEHYDROGENASE G6PD"/>
    <property type="match status" value="1"/>
</dbReference>
<sequence length="431" mass="46487">MNTTFCILGGAGDLAGRLLIPGIAQYLEQYDRYGVRLLGVGREDVDYPAFVRESLSTAGTALNDDRLADSASFIAGDATDPATLNTIVSAAADTRLVLYFALAPAVIKEAVDALADVDLPQDTILAIEKPFGTSASEADELDAALADLLPEEQIVRIDHFLHETPVINLVGLLRTTAPVANSWNSQSIESITVLFDEDLTLEGRADFYESTGAAVDMLQSHLLQSLARVLAGGGPANEILDAMEYVDGSARRARYTAGEIDGERVPSYVDEEGVDPDNETETLAQFQVRVDTEQWRDTVFTLRSGKAIGNPRQEFEITYRDLDSNPDQDADPARLIVPFKDALALEVPVPDHGRAGETTNVTLTAAADSSELTPYGRVARGILNEDDSVGVDKGAPQRAWRIMEPVLEAFEQGTAPMEEYPAGSQGPDGWL</sequence>
<evidence type="ECO:0000313" key="8">
    <source>
        <dbReference type="EMBL" id="STC68990.1"/>
    </source>
</evidence>
<dbReference type="Pfam" id="PF00479">
    <property type="entry name" value="G6PD_N"/>
    <property type="match status" value="1"/>
</dbReference>
<dbReference type="OrthoDB" id="9802739at2"/>
<dbReference type="GO" id="GO:0009051">
    <property type="term" value="P:pentose-phosphate shunt, oxidative branch"/>
    <property type="evidence" value="ECO:0007669"/>
    <property type="project" value="TreeGrafter"/>
</dbReference>
<evidence type="ECO:0000256" key="1">
    <source>
        <dbReference type="ARBA" id="ARBA00004937"/>
    </source>
</evidence>
<proteinExistence type="predicted"/>
<accession>A0A376CKK4</accession>
<evidence type="ECO:0000256" key="4">
    <source>
        <dbReference type="ARBA" id="ARBA00023002"/>
    </source>
</evidence>
<evidence type="ECO:0000256" key="5">
    <source>
        <dbReference type="ARBA" id="ARBA00023277"/>
    </source>
</evidence>
<dbReference type="InterPro" id="IPR022674">
    <property type="entry name" value="G6P_DH_NAD-bd"/>
</dbReference>
<evidence type="ECO:0000259" key="7">
    <source>
        <dbReference type="Pfam" id="PF02781"/>
    </source>
</evidence>
<evidence type="ECO:0000256" key="3">
    <source>
        <dbReference type="ARBA" id="ARBA00022857"/>
    </source>
</evidence>
<gene>
    <name evidence="8" type="primary">zwf_1</name>
    <name evidence="8" type="ORF">NCTC11862_00767</name>
</gene>
<name>A0A376CKK4_9CORY</name>